<dbReference type="InterPro" id="IPR007052">
    <property type="entry name" value="CS_dom"/>
</dbReference>
<protein>
    <submittedName>
        <fullName evidence="2">CS domain containing protein</fullName>
    </submittedName>
</protein>
<reference evidence="2" key="1">
    <citation type="submission" date="2016-10" db="EMBL/GenBank/DDBJ databases">
        <authorList>
            <person name="Benchimol M."/>
            <person name="Almeida L.G."/>
            <person name="Vasconcelos A.T."/>
            <person name="Perreira-Neves A."/>
            <person name="Rosa I.A."/>
            <person name="Tasca T."/>
            <person name="Bogo M.R."/>
            <person name="de Souza W."/>
        </authorList>
    </citation>
    <scope>NUCLEOTIDE SEQUENCE [LARGE SCALE GENOMIC DNA]</scope>
    <source>
        <strain evidence="2">K</strain>
    </source>
</reference>
<dbReference type="GeneID" id="94834608"/>
<name>A0A1J4KLU9_9EUKA</name>
<dbReference type="CDD" id="cd06466">
    <property type="entry name" value="p23_CS_SGT1_like"/>
    <property type="match status" value="1"/>
</dbReference>
<dbReference type="AlphaFoldDB" id="A0A1J4KLU9"/>
<accession>A0A1J4KLU9</accession>
<proteinExistence type="predicted"/>
<dbReference type="SUPFAM" id="SSF49764">
    <property type="entry name" value="HSP20-like chaperones"/>
    <property type="match status" value="1"/>
</dbReference>
<dbReference type="Gene3D" id="2.60.40.790">
    <property type="match status" value="1"/>
</dbReference>
<organism evidence="2 3">
    <name type="scientific">Tritrichomonas foetus</name>
    <dbReference type="NCBI Taxonomy" id="1144522"/>
    <lineage>
        <taxon>Eukaryota</taxon>
        <taxon>Metamonada</taxon>
        <taxon>Parabasalia</taxon>
        <taxon>Tritrichomonadida</taxon>
        <taxon>Tritrichomonadidae</taxon>
        <taxon>Tritrichomonas</taxon>
    </lineage>
</organism>
<dbReference type="Pfam" id="PF04969">
    <property type="entry name" value="CS"/>
    <property type="match status" value="1"/>
</dbReference>
<dbReference type="Proteomes" id="UP000179807">
    <property type="component" value="Unassembled WGS sequence"/>
</dbReference>
<dbReference type="RefSeq" id="XP_068365423.1">
    <property type="nucleotide sequence ID" value="XM_068499904.1"/>
</dbReference>
<dbReference type="PANTHER" id="PTHR45862">
    <property type="entry name" value="PROTEIN SGT1 HOMOLOG"/>
    <property type="match status" value="1"/>
</dbReference>
<dbReference type="PROSITE" id="PS51203">
    <property type="entry name" value="CS"/>
    <property type="match status" value="1"/>
</dbReference>
<feature type="domain" description="CS" evidence="1">
    <location>
        <begin position="157"/>
        <end position="245"/>
    </location>
</feature>
<keyword evidence="3" id="KW-1185">Reference proteome</keyword>
<evidence type="ECO:0000259" key="1">
    <source>
        <dbReference type="PROSITE" id="PS51203"/>
    </source>
</evidence>
<sequence length="249" mass="28990">MDYSKLLSQPQHKPKRYSEIEAQLLLLVEQGRFEEALNYLPLAVIDNDPRLVAMKACVLLRTGRPFQALHEIKNYELQGADLPQLLYLKGEALFQLKDYASAKHQFESALKFGSTPTIQRWIQKCEIHLSVGTPEAEHRIFKFDPPQDEQSNPPQIVPQPHHDFFQSNTHVTMVLYIKNMQENDMKVEFHTKSLDIEILNTSPPTRIHIELMKEIDPSNSTYSIKPLNVEFKMLKKTKGMWNSFEVRQF</sequence>
<dbReference type="EMBL" id="MLAK01000567">
    <property type="protein sequence ID" value="OHT12287.1"/>
    <property type="molecule type" value="Genomic_DNA"/>
</dbReference>
<dbReference type="InterPro" id="IPR011990">
    <property type="entry name" value="TPR-like_helical_dom_sf"/>
</dbReference>
<dbReference type="OrthoDB" id="1898560at2759"/>
<dbReference type="GO" id="GO:0051087">
    <property type="term" value="F:protein-folding chaperone binding"/>
    <property type="evidence" value="ECO:0007669"/>
    <property type="project" value="InterPro"/>
</dbReference>
<evidence type="ECO:0000313" key="3">
    <source>
        <dbReference type="Proteomes" id="UP000179807"/>
    </source>
</evidence>
<dbReference type="InterPro" id="IPR044563">
    <property type="entry name" value="Sgt1-like"/>
</dbReference>
<dbReference type="InterPro" id="IPR008978">
    <property type="entry name" value="HSP20-like_chaperone"/>
</dbReference>
<evidence type="ECO:0000313" key="2">
    <source>
        <dbReference type="EMBL" id="OHT12287.1"/>
    </source>
</evidence>
<gene>
    <name evidence="2" type="ORF">TRFO_17982</name>
</gene>
<dbReference type="Gene3D" id="1.25.40.10">
    <property type="entry name" value="Tetratricopeptide repeat domain"/>
    <property type="match status" value="1"/>
</dbReference>
<dbReference type="VEuPathDB" id="TrichDB:TRFO_17982"/>
<dbReference type="SUPFAM" id="SSF48452">
    <property type="entry name" value="TPR-like"/>
    <property type="match status" value="1"/>
</dbReference>
<comment type="caution">
    <text evidence="2">The sequence shown here is derived from an EMBL/GenBank/DDBJ whole genome shotgun (WGS) entry which is preliminary data.</text>
</comment>